<feature type="region of interest" description="Disordered" evidence="8">
    <location>
        <begin position="1398"/>
        <end position="1420"/>
    </location>
</feature>
<dbReference type="EMBL" id="DS566005">
    <property type="status" value="NOT_ANNOTATED_CDS"/>
    <property type="molecule type" value="Genomic_DNA"/>
</dbReference>
<evidence type="ECO:0008006" key="14">
    <source>
        <dbReference type="Google" id="ProtNLM"/>
    </source>
</evidence>
<feature type="region of interest" description="Disordered" evidence="8">
    <location>
        <begin position="789"/>
        <end position="815"/>
    </location>
</feature>
<dbReference type="GO" id="GO:0004888">
    <property type="term" value="F:transmembrane signaling receptor activity"/>
    <property type="evidence" value="ECO:0007669"/>
    <property type="project" value="InterPro"/>
</dbReference>
<feature type="compositionally biased region" description="Low complexity" evidence="8">
    <location>
        <begin position="18"/>
        <end position="30"/>
    </location>
</feature>
<feature type="domain" description="PIPK" evidence="11">
    <location>
        <begin position="483"/>
        <end position="888"/>
    </location>
</feature>
<evidence type="ECO:0000256" key="2">
    <source>
        <dbReference type="ARBA" id="ARBA00008077"/>
    </source>
</evidence>
<dbReference type="InterPro" id="IPR017981">
    <property type="entry name" value="GPCR_2-like_7TM"/>
</dbReference>
<dbReference type="InterPro" id="IPR027484">
    <property type="entry name" value="PInositol-4-P-5-kinase_N"/>
</dbReference>
<feature type="region of interest" description="Disordered" evidence="8">
    <location>
        <begin position="1596"/>
        <end position="1650"/>
    </location>
</feature>
<dbReference type="InterPro" id="IPR002765">
    <property type="entry name" value="UPF0145_YbjQ-like"/>
</dbReference>
<evidence type="ECO:0000256" key="5">
    <source>
        <dbReference type="ARBA" id="ARBA00023136"/>
    </source>
</evidence>
<dbReference type="Pfam" id="PF01906">
    <property type="entry name" value="YbjQ_1"/>
    <property type="match status" value="1"/>
</dbReference>
<evidence type="ECO:0000259" key="10">
    <source>
        <dbReference type="PROSITE" id="PS50261"/>
    </source>
</evidence>
<dbReference type="InterPro" id="IPR027483">
    <property type="entry name" value="PInositol-4-P-4/5-kinase_C_sf"/>
</dbReference>
<feature type="region of interest" description="Disordered" evidence="8">
    <location>
        <begin position="1234"/>
        <end position="1288"/>
    </location>
</feature>
<dbReference type="InterPro" id="IPR000539">
    <property type="entry name" value="Frizzled/Smoothened_7TM"/>
</dbReference>
<dbReference type="EnsemblProtists" id="Phyra74484">
    <property type="protein sequence ID" value="Phyra74484"/>
    <property type="gene ID" value="Phyra74484"/>
</dbReference>
<dbReference type="VEuPathDB" id="FungiDB:KRP23_7694"/>
<dbReference type="SUPFAM" id="SSF81321">
    <property type="entry name" value="Family A G protein-coupled receptor-like"/>
    <property type="match status" value="1"/>
</dbReference>
<dbReference type="SUPFAM" id="SSF117782">
    <property type="entry name" value="YbjQ-like"/>
    <property type="match status" value="1"/>
</dbReference>
<dbReference type="InterPro" id="IPR035439">
    <property type="entry name" value="UPF0145_dom_sf"/>
</dbReference>
<evidence type="ECO:0000256" key="7">
    <source>
        <dbReference type="PROSITE-ProRule" id="PRU00781"/>
    </source>
</evidence>
<dbReference type="PANTHER" id="PTHR23086">
    <property type="entry name" value="PHOSPHATIDYLINOSITOL-4-PHOSPHATE 5-KINASE"/>
    <property type="match status" value="1"/>
</dbReference>
<keyword evidence="13" id="KW-1185">Reference proteome</keyword>
<feature type="transmembrane region" description="Helical" evidence="9">
    <location>
        <begin position="157"/>
        <end position="174"/>
    </location>
</feature>
<reference evidence="12" key="2">
    <citation type="submission" date="2015-06" db="UniProtKB">
        <authorList>
            <consortium name="EnsemblProtists"/>
        </authorList>
    </citation>
    <scope>IDENTIFICATION</scope>
    <source>
        <strain evidence="12">Pr102</strain>
    </source>
</reference>
<dbReference type="HOGENOM" id="CLU_239438_0_0_1"/>
<keyword evidence="7" id="KW-0808">Transferase</keyword>
<feature type="transmembrane region" description="Helical" evidence="9">
    <location>
        <begin position="180"/>
        <end position="203"/>
    </location>
</feature>
<dbReference type="PROSITE" id="PS50261">
    <property type="entry name" value="G_PROTEIN_RECEP_F2_4"/>
    <property type="match status" value="1"/>
</dbReference>
<dbReference type="VEuPathDB" id="FungiDB:KRP22_314"/>
<dbReference type="VEuPathDB" id="FungiDB:KRP23_7695"/>
<proteinExistence type="inferred from homology"/>
<dbReference type="eggNOG" id="KOG0229">
    <property type="taxonomic scope" value="Eukaryota"/>
</dbReference>
<feature type="compositionally biased region" description="Acidic residues" evidence="8">
    <location>
        <begin position="1604"/>
        <end position="1620"/>
    </location>
</feature>
<comment type="subcellular location">
    <subcellularLocation>
        <location evidence="1">Membrane</location>
        <topology evidence="1">Multi-pass membrane protein</topology>
    </subcellularLocation>
</comment>
<dbReference type="OMA" id="RIHIFNE"/>
<evidence type="ECO:0000256" key="9">
    <source>
        <dbReference type="SAM" id="Phobius"/>
    </source>
</evidence>
<evidence type="ECO:0000313" key="12">
    <source>
        <dbReference type="EnsemblProtists" id="Phyra74484"/>
    </source>
</evidence>
<protein>
    <recommendedName>
        <fullName evidence="14">PIPK domain-containing protein</fullName>
    </recommendedName>
</protein>
<dbReference type="Gene3D" id="3.30.810.10">
    <property type="entry name" value="2-Layer Sandwich"/>
    <property type="match status" value="1"/>
</dbReference>
<feature type="transmembrane region" description="Helical" evidence="9">
    <location>
        <begin position="1552"/>
        <end position="1570"/>
    </location>
</feature>
<evidence type="ECO:0000256" key="8">
    <source>
        <dbReference type="SAM" id="MobiDB-lite"/>
    </source>
</evidence>
<dbReference type="GO" id="GO:0007166">
    <property type="term" value="P:cell surface receptor signaling pathway"/>
    <property type="evidence" value="ECO:0007669"/>
    <property type="project" value="InterPro"/>
</dbReference>
<name>H3GFJ3_PHYRM</name>
<evidence type="ECO:0000259" key="11">
    <source>
        <dbReference type="PROSITE" id="PS51455"/>
    </source>
</evidence>
<dbReference type="PANTHER" id="PTHR23086:SF8">
    <property type="entry name" value="PHOSPHATIDYLINOSITOL 5-PHOSPHATE 4-KINASE, ISOFORM A"/>
    <property type="match status" value="1"/>
</dbReference>
<feature type="transmembrane region" description="Helical" evidence="9">
    <location>
        <begin position="354"/>
        <end position="372"/>
    </location>
</feature>
<feature type="transmembrane region" description="Helical" evidence="9">
    <location>
        <begin position="215"/>
        <end position="236"/>
    </location>
</feature>
<dbReference type="SMART" id="SM00330">
    <property type="entry name" value="PIPKc"/>
    <property type="match status" value="1"/>
</dbReference>
<feature type="region of interest" description="Disordered" evidence="8">
    <location>
        <begin position="941"/>
        <end position="963"/>
    </location>
</feature>
<dbReference type="Pfam" id="PF01534">
    <property type="entry name" value="Frizzled"/>
    <property type="match status" value="1"/>
</dbReference>
<feature type="transmembrane region" description="Helical" evidence="9">
    <location>
        <begin position="256"/>
        <end position="275"/>
    </location>
</feature>
<dbReference type="InterPro" id="IPR002498">
    <property type="entry name" value="PInositol-4-P-4/5-kinase_core"/>
</dbReference>
<dbReference type="Gene3D" id="3.30.110.70">
    <property type="entry name" value="Hypothetical protein apc22750. Chain B"/>
    <property type="match status" value="1"/>
</dbReference>
<keyword evidence="6" id="KW-0675">Receptor</keyword>
<dbReference type="Pfam" id="PF01504">
    <property type="entry name" value="PIP5K"/>
    <property type="match status" value="1"/>
</dbReference>
<dbReference type="InterPro" id="IPR023610">
    <property type="entry name" value="PInositol-4/5-P-5/4-kinase"/>
</dbReference>
<dbReference type="STRING" id="164328.H3GFJ3"/>
<sequence length="1830" mass="204774">MASRDSDGLRVSERQPVLSGPSSSRQQSHRPPAPPPPQPRLQQQQLDHPSDADYERQMPGGDMPYYVRTDSAPNAQGFPNGMLEAGNGYSPMKTPIELKRGSKQMRSVDESSEDSFDNGSYVTDKIQGGPNEGIGWFHAKIKVENTIHWANNYKIQTFMFFIFICGAALTVAFADNDAEASVGLVAGSVITLFCCSAVVYTFLTRPTWRKHPNPIIFFRSICDICLVAVLLITELYKCGNGDCSKTLTGASCTATAALTQFFLWTSESWFFVMAIDMLSSLQSPFTDYKTNVRRYHGFVWATGLITCVLLVSIPDFAGESEFGYCWTASKSKLRHDNSQSSGSSDTGNLWNLNFQSWLLFYIWLIMYWVYAITRLNSGLSETLRMRLRVLHSVTIYVIAIIIYWGLSFCIYVPFLVQGDERSSRVEQMMNFMITCKGYFDFVVWFQMNDFHDALKKGKGKKTDVDVDVDLSPQVNLALRCEVLYYTTTGIIQAVRDTQHLPPGANQQELYLQPQGTEDNRGSLGVDEYMIRTRPKAALGKGTLFIDYCPHTFQTIREHFGIDTNQYIESLSRTTKERLSEGASGAFMFFSHDQQLIVKSMSDEESVFLRSVAAEYASFLLTNPDSLLTRFYGCHAIRLYGNTFNFVVMANLFSTEKVIHRRYDIKGSWVNRSAKHPSKGKRVTCRHCNAKYVFGSTDAENCRARVGRHEPNVILKDNDLTAKVRLDSKVADELYDQVVKDANFLSRLGIMDYSLLLGIHNVEYMVNPDLEEESPVIPPKDAVGTRRRTINNSTMNHGGREGSSAPPIRDSKPRTHLPRVATGTRRANTVVGPSIYYFGLIDILQTWNMDKKLERFAKTKMLAKDPDGLSAIPPAAYCERFKRKMGEILSVTTRDEYAECFVGERRAMVTPPTEGPPSRNEESSTPYYLGFYVDEVLLQPKPTRKRSNPTFDTSMASRHDSSNRRPVRNALLKWQLQQDQRRLREVQQRLMRMAAPSPASSLGVDSSVNRRPIVRRPRPMHHDPEEDALMSLIKEREEREAATSNQNERPVSRLKHPSVLPPLRRLEPKAPMNTPVKNVALRPTGQKLNAAGDFYSPVRPRESSLNSSTSEFRQSLAFSRIKAPTPVRLVGATAPLSPRNSPWYDQMKTPDRWRTTAMKSNQEDLNESTVRRWDEEDTAQADRLLEKAAREGDDDALWGDLLYDTKAARIKTNQQNHPQQSEVYSTSSFLGSNAHSPCYDAENAPPKSPLKKSIGGEGRLDSELSTVSTIQPQHSEIGSPATDSNGATAPTSMQTIAEMLASMEKSTKVEPANGDLVAGDDKGCNDSSSGGDKEQFSMGESAGDCNFVQVGSPCADFPLWSMIVVVICLGIGTGGFFIEELMGLMGLFSKKTPFTLSKAEQKRMRDRPPQDEHVHTASFGDKRSQEHVIVPAPPVIEEVVATVQTAVHLNDVPTETETMITEMDQGDAVASPQPIIELIVEPQETDHAIQVESVPQVYVEQIKVEQVQEAVVVQLSEIDHDENKIDISVTPAPKVAITTKPPRSASGMSWDGILLLVGIMFLAACVVLRVYNINRRKRWFEERRKRRNQRALLLAQRRARTMADTQDDSDEWGGDETDGGVEEVSLMTPERDDEATSEQAPEIDTGFDAQNDDEWVPYSPAEVYRMGTTESSIRISMMLGRVARRVQRVTSRRAFASTAGNNDSVERTESLYFTTRREVLEEFGMVSAVAVRSKSVISDMYVALAGLVGGEAASYTSLMNETMAEAVHRVQFAARAQGATAVINVRFDSNTTMNRLVFGMHCSVICYGTAVKCRPMRDKTPKTSPFATTEK</sequence>
<feature type="domain" description="G-protein coupled receptors family 2 profile 2" evidence="10">
    <location>
        <begin position="180"/>
        <end position="326"/>
    </location>
</feature>
<dbReference type="GO" id="GO:0005886">
    <property type="term" value="C:plasma membrane"/>
    <property type="evidence" value="ECO:0000318"/>
    <property type="project" value="GO_Central"/>
</dbReference>
<feature type="compositionally biased region" description="Basic and acidic residues" evidence="8">
    <location>
        <begin position="1"/>
        <end position="13"/>
    </location>
</feature>
<feature type="region of interest" description="Disordered" evidence="8">
    <location>
        <begin position="1"/>
        <end position="74"/>
    </location>
</feature>
<dbReference type="PROSITE" id="PS51455">
    <property type="entry name" value="PIPK"/>
    <property type="match status" value="1"/>
</dbReference>
<dbReference type="Proteomes" id="UP000005238">
    <property type="component" value="Unassembled WGS sequence"/>
</dbReference>
<reference evidence="13" key="1">
    <citation type="journal article" date="2006" name="Science">
        <title>Phytophthora genome sequences uncover evolutionary origins and mechanisms of pathogenesis.</title>
        <authorList>
            <person name="Tyler B.M."/>
            <person name="Tripathy S."/>
            <person name="Zhang X."/>
            <person name="Dehal P."/>
            <person name="Jiang R.H."/>
            <person name="Aerts A."/>
            <person name="Arredondo F.D."/>
            <person name="Baxter L."/>
            <person name="Bensasson D."/>
            <person name="Beynon J.L."/>
            <person name="Chapman J."/>
            <person name="Damasceno C.M."/>
            <person name="Dorrance A.E."/>
            <person name="Dou D."/>
            <person name="Dickerman A.W."/>
            <person name="Dubchak I.L."/>
            <person name="Garbelotto M."/>
            <person name="Gijzen M."/>
            <person name="Gordon S.G."/>
            <person name="Govers F."/>
            <person name="Grunwald N.J."/>
            <person name="Huang W."/>
            <person name="Ivors K.L."/>
            <person name="Jones R.W."/>
            <person name="Kamoun S."/>
            <person name="Krampis K."/>
            <person name="Lamour K.H."/>
            <person name="Lee M.K."/>
            <person name="McDonald W.H."/>
            <person name="Medina M."/>
            <person name="Meijer H.J."/>
            <person name="Nordberg E.K."/>
            <person name="Maclean D.J."/>
            <person name="Ospina-Giraldo M.D."/>
            <person name="Morris P.F."/>
            <person name="Phuntumart V."/>
            <person name="Putnam N.H."/>
            <person name="Rash S."/>
            <person name="Rose J.K."/>
            <person name="Sakihama Y."/>
            <person name="Salamov A.A."/>
            <person name="Savidor A."/>
            <person name="Scheuring C.F."/>
            <person name="Smith B.M."/>
            <person name="Sobral B.W."/>
            <person name="Terry A."/>
            <person name="Torto-Alalibo T.A."/>
            <person name="Win J."/>
            <person name="Xu Z."/>
            <person name="Zhang H."/>
            <person name="Grigoriev I.V."/>
            <person name="Rokhsar D.S."/>
            <person name="Boore J.L."/>
        </authorList>
    </citation>
    <scope>NUCLEOTIDE SEQUENCE [LARGE SCALE GENOMIC DNA]</scope>
    <source>
        <strain evidence="13">Pr102</strain>
    </source>
</reference>
<accession>H3GFJ3</accession>
<keyword evidence="7" id="KW-0418">Kinase</keyword>
<keyword evidence="3 9" id="KW-0812">Transmembrane</keyword>
<keyword evidence="7" id="KW-0547">Nucleotide-binding</keyword>
<feature type="region of interest" description="Disordered" evidence="8">
    <location>
        <begin position="1310"/>
        <end position="1337"/>
    </location>
</feature>
<keyword evidence="4 9" id="KW-1133">Transmembrane helix</keyword>
<dbReference type="GO" id="GO:0016308">
    <property type="term" value="F:1-phosphatidylinositol-4-phosphate 5-kinase activity"/>
    <property type="evidence" value="ECO:0000318"/>
    <property type="project" value="GO_Central"/>
</dbReference>
<organism evidence="12 13">
    <name type="scientific">Phytophthora ramorum</name>
    <name type="common">Sudden oak death agent</name>
    <dbReference type="NCBI Taxonomy" id="164328"/>
    <lineage>
        <taxon>Eukaryota</taxon>
        <taxon>Sar</taxon>
        <taxon>Stramenopiles</taxon>
        <taxon>Oomycota</taxon>
        <taxon>Peronosporomycetes</taxon>
        <taxon>Peronosporales</taxon>
        <taxon>Peronosporaceae</taxon>
        <taxon>Phytophthora</taxon>
    </lineage>
</organism>
<keyword evidence="5 9" id="KW-0472">Membrane</keyword>
<dbReference type="VEuPathDB" id="FungiDB:KRP22_315"/>
<keyword evidence="7" id="KW-0067">ATP-binding</keyword>
<evidence type="ECO:0000256" key="6">
    <source>
        <dbReference type="ARBA" id="ARBA00023170"/>
    </source>
</evidence>
<comment type="similarity">
    <text evidence="2">Belongs to the G-protein coupled receptor Fz/Smo family.</text>
</comment>
<dbReference type="SUPFAM" id="SSF56104">
    <property type="entry name" value="SAICAR synthase-like"/>
    <property type="match status" value="1"/>
</dbReference>
<dbReference type="InParanoid" id="H3GFJ3"/>
<dbReference type="Gene3D" id="3.30.800.10">
    <property type="entry name" value="Phosphatidylinositol Phosphate Kinase II Beta"/>
    <property type="match status" value="1"/>
</dbReference>
<evidence type="ECO:0000256" key="1">
    <source>
        <dbReference type="ARBA" id="ARBA00004141"/>
    </source>
</evidence>
<feature type="transmembrane region" description="Helical" evidence="9">
    <location>
        <begin position="393"/>
        <end position="416"/>
    </location>
</feature>
<evidence type="ECO:0000256" key="4">
    <source>
        <dbReference type="ARBA" id="ARBA00022989"/>
    </source>
</evidence>
<dbReference type="VEuPathDB" id="FungiDB:KRP23_7693"/>
<evidence type="ECO:0000256" key="3">
    <source>
        <dbReference type="ARBA" id="ARBA00022692"/>
    </source>
</evidence>
<feature type="transmembrane region" description="Helical" evidence="9">
    <location>
        <begin position="295"/>
        <end position="313"/>
    </location>
</feature>
<dbReference type="GO" id="GO:0046854">
    <property type="term" value="P:phosphatidylinositol phosphate biosynthetic process"/>
    <property type="evidence" value="ECO:0000318"/>
    <property type="project" value="GO_Central"/>
</dbReference>
<dbReference type="CDD" id="cd00139">
    <property type="entry name" value="PIPKc"/>
    <property type="match status" value="1"/>
</dbReference>
<dbReference type="GO" id="GO:0005524">
    <property type="term" value="F:ATP binding"/>
    <property type="evidence" value="ECO:0007669"/>
    <property type="project" value="UniProtKB-UniRule"/>
</dbReference>
<dbReference type="Gene3D" id="1.20.1070.10">
    <property type="entry name" value="Rhodopsin 7-helix transmembrane proteins"/>
    <property type="match status" value="1"/>
</dbReference>
<evidence type="ECO:0000313" key="13">
    <source>
        <dbReference type="Proteomes" id="UP000005238"/>
    </source>
</evidence>
<dbReference type="VEuPathDB" id="FungiDB:KRP22_313"/>
<feature type="compositionally biased region" description="Polar residues" evidence="8">
    <location>
        <begin position="1262"/>
        <end position="1288"/>
    </location>
</feature>